<evidence type="ECO:0000313" key="3">
    <source>
        <dbReference type="Proteomes" id="UP000719412"/>
    </source>
</evidence>
<accession>A0A8J6H8Q1</accession>
<feature type="region of interest" description="Disordered" evidence="1">
    <location>
        <begin position="72"/>
        <end position="96"/>
    </location>
</feature>
<reference evidence="2" key="1">
    <citation type="journal article" date="2020" name="J Insects Food Feed">
        <title>The yellow mealworm (Tenebrio molitor) genome: a resource for the emerging insects as food and feed industry.</title>
        <authorList>
            <person name="Eriksson T."/>
            <person name="Andere A."/>
            <person name="Kelstrup H."/>
            <person name="Emery V."/>
            <person name="Picard C."/>
        </authorList>
    </citation>
    <scope>NUCLEOTIDE SEQUENCE</scope>
    <source>
        <strain evidence="2">Stoneville</strain>
        <tissue evidence="2">Whole head</tissue>
    </source>
</reference>
<protein>
    <submittedName>
        <fullName evidence="2">Uncharacterized protein</fullName>
    </submittedName>
</protein>
<dbReference type="Proteomes" id="UP000719412">
    <property type="component" value="Unassembled WGS sequence"/>
</dbReference>
<evidence type="ECO:0000313" key="2">
    <source>
        <dbReference type="EMBL" id="KAH0809462.1"/>
    </source>
</evidence>
<evidence type="ECO:0000256" key="1">
    <source>
        <dbReference type="SAM" id="MobiDB-lite"/>
    </source>
</evidence>
<proteinExistence type="predicted"/>
<sequence length="216" mass="23403">MCDPLAIITQPTRNWTRLSLITAITLLFTTSENDHLHTGVGAISKKKWRPKNSALIGRILRIIFATISDSAPKEESDTGSAATNSSLTGSGGRCPADIKRKCHKAIDHRITGRPPRQNSPPSIERLIAPRLNAFASVNKPCASAPTSDHSAPAPIATKSLITTASQPLISFVKLAVFSVNQTSVNYHRAVRGDLTRLRRSRSLFGPQDETRGTEMA</sequence>
<dbReference type="EMBL" id="JABDTM020028127">
    <property type="protein sequence ID" value="KAH0809462.1"/>
    <property type="molecule type" value="Genomic_DNA"/>
</dbReference>
<gene>
    <name evidence="2" type="ORF">GEV33_013329</name>
</gene>
<feature type="compositionally biased region" description="Polar residues" evidence="1">
    <location>
        <begin position="78"/>
        <end position="88"/>
    </location>
</feature>
<reference evidence="2" key="2">
    <citation type="submission" date="2021-08" db="EMBL/GenBank/DDBJ databases">
        <authorList>
            <person name="Eriksson T."/>
        </authorList>
    </citation>
    <scope>NUCLEOTIDE SEQUENCE</scope>
    <source>
        <strain evidence="2">Stoneville</strain>
        <tissue evidence="2">Whole head</tissue>
    </source>
</reference>
<comment type="caution">
    <text evidence="2">The sequence shown here is derived from an EMBL/GenBank/DDBJ whole genome shotgun (WGS) entry which is preliminary data.</text>
</comment>
<organism evidence="2 3">
    <name type="scientific">Tenebrio molitor</name>
    <name type="common">Yellow mealworm beetle</name>
    <dbReference type="NCBI Taxonomy" id="7067"/>
    <lineage>
        <taxon>Eukaryota</taxon>
        <taxon>Metazoa</taxon>
        <taxon>Ecdysozoa</taxon>
        <taxon>Arthropoda</taxon>
        <taxon>Hexapoda</taxon>
        <taxon>Insecta</taxon>
        <taxon>Pterygota</taxon>
        <taxon>Neoptera</taxon>
        <taxon>Endopterygota</taxon>
        <taxon>Coleoptera</taxon>
        <taxon>Polyphaga</taxon>
        <taxon>Cucujiformia</taxon>
        <taxon>Tenebrionidae</taxon>
        <taxon>Tenebrio</taxon>
    </lineage>
</organism>
<name>A0A8J6H8Q1_TENMO</name>
<dbReference type="AlphaFoldDB" id="A0A8J6H8Q1"/>
<keyword evidence="3" id="KW-1185">Reference proteome</keyword>